<name>A0ABY6U898_BIOOC</name>
<evidence type="ECO:0000313" key="2">
    <source>
        <dbReference type="EMBL" id="VUC26445.1"/>
    </source>
</evidence>
<evidence type="ECO:0000256" key="1">
    <source>
        <dbReference type="SAM" id="MobiDB-lite"/>
    </source>
</evidence>
<gene>
    <name evidence="2" type="ORF">CLO192961_LOCUS189265</name>
</gene>
<keyword evidence="3" id="KW-1185">Reference proteome</keyword>
<sequence length="502" mass="55148">MGSLIPDSLVQAHLGSKRRNSDLEDGVDEPASKRSRSAGATDEKEHGGESFETIATADAQAPEPNPTGRLTHDGQGSTSSVPNVPDPLGNGADEAITDKSAAPELIPEKSIDNVVGTEPPKAGPPDQPTRTSQDSAPAISNPAAAALGDGVEASVDNASNSPEGLVSKIDPAASITSLQAGVEDAKPAWAVQLEEAVSRPVDYQWVNDTECGEMIQEFWAELRSLPSRFVANTFPPVYSWDRLPGECQDEISKWATNASDHFNSSNEDNVHDIFAAWIHHILYEHVFSGADPDKWNGELWQSFGKIQASAQELVTDSDDKFNPLYHHWRNLTARVIHRQNPGKRHIDARWLRSQIEKRFLSIQTEYLEASPRSGNQSVHDVLDSNYKALINGVMHMDMLMTVTRRHIKMEMFHPDTAQVNGFCPEEDRMEIKVTELGAEPGLVDYIMVPAFTVHGKIKGGYKFQGTKSAIYPLGCSYDFYDSSCSTPMVVVCPEKLEERGQN</sequence>
<reference evidence="2 3" key="1">
    <citation type="submission" date="2019-06" db="EMBL/GenBank/DDBJ databases">
        <authorList>
            <person name="Broberg M."/>
        </authorList>
    </citation>
    <scope>NUCLEOTIDE SEQUENCE [LARGE SCALE GENOMIC DNA]</scope>
</reference>
<feature type="region of interest" description="Disordered" evidence="1">
    <location>
        <begin position="1"/>
        <end position="137"/>
    </location>
</feature>
<proteinExistence type="predicted"/>
<organism evidence="2 3">
    <name type="scientific">Bionectria ochroleuca</name>
    <name type="common">Gliocladium roseum</name>
    <dbReference type="NCBI Taxonomy" id="29856"/>
    <lineage>
        <taxon>Eukaryota</taxon>
        <taxon>Fungi</taxon>
        <taxon>Dikarya</taxon>
        <taxon>Ascomycota</taxon>
        <taxon>Pezizomycotina</taxon>
        <taxon>Sordariomycetes</taxon>
        <taxon>Hypocreomycetidae</taxon>
        <taxon>Hypocreales</taxon>
        <taxon>Bionectriaceae</taxon>
        <taxon>Clonostachys</taxon>
    </lineage>
</organism>
<dbReference type="Proteomes" id="UP000766486">
    <property type="component" value="Unassembled WGS sequence"/>
</dbReference>
<evidence type="ECO:0000313" key="3">
    <source>
        <dbReference type="Proteomes" id="UP000766486"/>
    </source>
</evidence>
<dbReference type="EMBL" id="CABFNS010000749">
    <property type="protein sequence ID" value="VUC26445.1"/>
    <property type="molecule type" value="Genomic_DNA"/>
</dbReference>
<accession>A0ABY6U898</accession>
<protein>
    <submittedName>
        <fullName evidence="2">Uncharacterized protein</fullName>
    </submittedName>
</protein>
<comment type="caution">
    <text evidence="2">The sequence shown here is derived from an EMBL/GenBank/DDBJ whole genome shotgun (WGS) entry which is preliminary data.</text>
</comment>